<evidence type="ECO:0000256" key="1">
    <source>
        <dbReference type="ARBA" id="ARBA00009986"/>
    </source>
</evidence>
<dbReference type="OrthoDB" id="9762913at2"/>
<evidence type="ECO:0000256" key="2">
    <source>
        <dbReference type="ARBA" id="ARBA00023002"/>
    </source>
</evidence>
<evidence type="ECO:0000259" key="7">
    <source>
        <dbReference type="Pfam" id="PF00171"/>
    </source>
</evidence>
<dbReference type="Gene3D" id="3.40.309.10">
    <property type="entry name" value="Aldehyde Dehydrogenase, Chain A, domain 2"/>
    <property type="match status" value="1"/>
</dbReference>
<feature type="domain" description="Aldehyde dehydrogenase" evidence="7">
    <location>
        <begin position="8"/>
        <end position="432"/>
    </location>
</feature>
<evidence type="ECO:0000256" key="4">
    <source>
        <dbReference type="PIRSR" id="PIRSR036492-1"/>
    </source>
</evidence>
<dbReference type="InterPro" id="IPR029510">
    <property type="entry name" value="Ald_DH_CS_GLU"/>
</dbReference>
<dbReference type="CDD" id="cd07087">
    <property type="entry name" value="ALDH_F3-13-14_CALDH-like"/>
    <property type="match status" value="1"/>
</dbReference>
<dbReference type="GO" id="GO:0005737">
    <property type="term" value="C:cytoplasm"/>
    <property type="evidence" value="ECO:0007669"/>
    <property type="project" value="TreeGrafter"/>
</dbReference>
<evidence type="ECO:0000313" key="8">
    <source>
        <dbReference type="EMBL" id="MVP00680.1"/>
    </source>
</evidence>
<dbReference type="EMBL" id="RHLK01000007">
    <property type="protein sequence ID" value="MVP00680.1"/>
    <property type="molecule type" value="Genomic_DNA"/>
</dbReference>
<dbReference type="PROSITE" id="PS00687">
    <property type="entry name" value="ALDEHYDE_DEHYDR_GLU"/>
    <property type="match status" value="1"/>
</dbReference>
<dbReference type="GO" id="GO:0004029">
    <property type="term" value="F:aldehyde dehydrogenase (NAD+) activity"/>
    <property type="evidence" value="ECO:0007669"/>
    <property type="project" value="TreeGrafter"/>
</dbReference>
<name>A0A7X3FJ48_9BACL</name>
<protein>
    <recommendedName>
        <fullName evidence="3">Aldehyde dehydrogenase</fullName>
    </recommendedName>
</protein>
<dbReference type="InterPro" id="IPR015590">
    <property type="entry name" value="Aldehyde_DH_dom"/>
</dbReference>
<dbReference type="Pfam" id="PF00171">
    <property type="entry name" value="Aldedh"/>
    <property type="match status" value="1"/>
</dbReference>
<dbReference type="SUPFAM" id="SSF53720">
    <property type="entry name" value="ALDH-like"/>
    <property type="match status" value="1"/>
</dbReference>
<dbReference type="InterPro" id="IPR016163">
    <property type="entry name" value="Ald_DH_C"/>
</dbReference>
<accession>A0A7X3FJ48</accession>
<sequence>MGDQESAALRALVEKQQEAILHSAVPTVKERKKTLLRMKQMLIEHEEAFIKALVSDMKRPAFEAFSFEIALLLNEIEHVCKSMRKWSRPGRSIQFKFGYIEAIRTKRSPYGSVLIISPWNYPLQLALMPAISAIAAGNRCVIKPSEYAPATSELLRQVVGQTFAPEVLTVATGDRQVAKLLTALPFDLIFFTGSQETGKAVSQQAANQLTPVILELGGKNACIMDETGFSPEAIREIVWGKFLNAGQTCIAPDTLFVHESVYERTLSEIFATLMKFYGDNPRESEAYARICHVRHFQKLLQFIAQGKIRFGGAYDADDLFIAPTVLTDIQPGSSIGEKEIFGPILPVIPYRELESLLDHKTIQCDALVAYLFSKNKQHIQMVENYMRSTTVSVNQVIHHGANPHVAFGGVGRSGHGSYHGKAGFLAFSYEKTDYRAERYLHVSDKFPPYSHRDMQIVRRFRRWLL</sequence>
<dbReference type="InterPro" id="IPR016162">
    <property type="entry name" value="Ald_DH_N"/>
</dbReference>
<keyword evidence="9" id="KW-1185">Reference proteome</keyword>
<proteinExistence type="inferred from homology"/>
<dbReference type="PANTHER" id="PTHR43570">
    <property type="entry name" value="ALDEHYDE DEHYDROGENASE"/>
    <property type="match status" value="1"/>
</dbReference>
<dbReference type="RefSeq" id="WP_157336388.1">
    <property type="nucleotide sequence ID" value="NZ_RHLK01000007.1"/>
</dbReference>
<dbReference type="PANTHER" id="PTHR43570:SF16">
    <property type="entry name" value="ALDEHYDE DEHYDROGENASE TYPE III, ISOFORM Q"/>
    <property type="match status" value="1"/>
</dbReference>
<reference evidence="8 9" key="1">
    <citation type="journal article" date="2019" name="Microorganisms">
        <title>Paenibacillus lutrae sp. nov., A Chitinolytic Species Isolated from A River Otter in Castril Natural Park, Granada, Spain.</title>
        <authorList>
            <person name="Rodriguez M."/>
            <person name="Reina J.C."/>
            <person name="Bejar V."/>
            <person name="Llamas I."/>
        </authorList>
    </citation>
    <scope>NUCLEOTIDE SEQUENCE [LARGE SCALE GENOMIC DNA]</scope>
    <source>
        <strain evidence="8 9">N10</strain>
    </source>
</reference>
<comment type="similarity">
    <text evidence="1 3 6">Belongs to the aldehyde dehydrogenase family.</text>
</comment>
<dbReference type="AlphaFoldDB" id="A0A7X3FJ48"/>
<comment type="caution">
    <text evidence="8">The sequence shown here is derived from an EMBL/GenBank/DDBJ whole genome shotgun (WGS) entry which is preliminary data.</text>
</comment>
<feature type="active site" evidence="4">
    <location>
        <position position="249"/>
    </location>
</feature>
<organism evidence="8 9">
    <name type="scientific">Paenibacillus lutrae</name>
    <dbReference type="NCBI Taxonomy" id="2078573"/>
    <lineage>
        <taxon>Bacteria</taxon>
        <taxon>Bacillati</taxon>
        <taxon>Bacillota</taxon>
        <taxon>Bacilli</taxon>
        <taxon>Bacillales</taxon>
        <taxon>Paenibacillaceae</taxon>
        <taxon>Paenibacillus</taxon>
    </lineage>
</organism>
<gene>
    <name evidence="8" type="ORF">EDM21_14305</name>
</gene>
<dbReference type="Gene3D" id="3.40.605.10">
    <property type="entry name" value="Aldehyde Dehydrogenase, Chain A, domain 1"/>
    <property type="match status" value="1"/>
</dbReference>
<dbReference type="InterPro" id="IPR016161">
    <property type="entry name" value="Ald_DH/histidinol_DH"/>
</dbReference>
<dbReference type="PIRSF" id="PIRSF036492">
    <property type="entry name" value="ALDH"/>
    <property type="match status" value="1"/>
</dbReference>
<dbReference type="PROSITE" id="PS00070">
    <property type="entry name" value="ALDEHYDE_DEHYDR_CYS"/>
    <property type="match status" value="1"/>
</dbReference>
<evidence type="ECO:0000256" key="5">
    <source>
        <dbReference type="PROSITE-ProRule" id="PRU10007"/>
    </source>
</evidence>
<evidence type="ECO:0000313" key="9">
    <source>
        <dbReference type="Proteomes" id="UP000490800"/>
    </source>
</evidence>
<evidence type="ECO:0000256" key="3">
    <source>
        <dbReference type="PIRNR" id="PIRNR036492"/>
    </source>
</evidence>
<feature type="active site" evidence="4 5">
    <location>
        <position position="215"/>
    </location>
</feature>
<keyword evidence="2 3" id="KW-0560">Oxidoreductase</keyword>
<evidence type="ECO:0000256" key="6">
    <source>
        <dbReference type="RuleBase" id="RU003345"/>
    </source>
</evidence>
<dbReference type="Proteomes" id="UP000490800">
    <property type="component" value="Unassembled WGS sequence"/>
</dbReference>
<dbReference type="GO" id="GO:0006081">
    <property type="term" value="P:aldehyde metabolic process"/>
    <property type="evidence" value="ECO:0007669"/>
    <property type="project" value="InterPro"/>
</dbReference>
<dbReference type="InterPro" id="IPR012394">
    <property type="entry name" value="Aldehyde_DH_NAD(P)"/>
</dbReference>
<dbReference type="InterPro" id="IPR016160">
    <property type="entry name" value="Ald_DH_CS_CYS"/>
</dbReference>